<feature type="region of interest" description="Disordered" evidence="1">
    <location>
        <begin position="1"/>
        <end position="20"/>
    </location>
</feature>
<keyword evidence="3" id="KW-1185">Reference proteome</keyword>
<organism evidence="2 3">
    <name type="scientific">Pedococcus bigeumensis</name>
    <dbReference type="NCBI Taxonomy" id="433644"/>
    <lineage>
        <taxon>Bacteria</taxon>
        <taxon>Bacillati</taxon>
        <taxon>Actinomycetota</taxon>
        <taxon>Actinomycetes</taxon>
        <taxon>Micrococcales</taxon>
        <taxon>Intrasporangiaceae</taxon>
        <taxon>Pedococcus</taxon>
    </lineage>
</organism>
<dbReference type="EMBL" id="RCZM01000008">
    <property type="protein sequence ID" value="TPG12905.1"/>
    <property type="molecule type" value="Genomic_DNA"/>
</dbReference>
<proteinExistence type="predicted"/>
<accession>A0A502CGP9</accession>
<name>A0A502CGP9_9MICO</name>
<dbReference type="AlphaFoldDB" id="A0A502CGP9"/>
<dbReference type="RefSeq" id="WP_140743807.1">
    <property type="nucleotide sequence ID" value="NZ_RCZM01000008.1"/>
</dbReference>
<dbReference type="Proteomes" id="UP000317722">
    <property type="component" value="Unassembled WGS sequence"/>
</dbReference>
<evidence type="ECO:0000313" key="2">
    <source>
        <dbReference type="EMBL" id="TPG12905.1"/>
    </source>
</evidence>
<protein>
    <submittedName>
        <fullName evidence="2">Uncharacterized protein</fullName>
    </submittedName>
</protein>
<sequence>MNAHDSVDTNGQGTDPTRGLAQRTATTITQLWAQDGPPLAGPVRMWEPERVLATCAQVHQSWPGRPRGRFATASVQRLLGAVIGYGRILHPPLGWILVSGGNTTESGSAPALVWKNDATSTLVVDVLRAPVQCASLLDDAARHALNTWTSTQHVAATRVVDLHAPRRTLVLTNDSVDPSFEARPETLWTALEPAAASVAGSLATVLVVA</sequence>
<reference evidence="2 3" key="1">
    <citation type="journal article" date="2019" name="Environ. Microbiol.">
        <title>Species interactions and distinct microbial communities in high Arctic permafrost affected cryosols are associated with the CH4 and CO2 gas fluxes.</title>
        <authorList>
            <person name="Altshuler I."/>
            <person name="Hamel J."/>
            <person name="Turney S."/>
            <person name="Magnuson E."/>
            <person name="Levesque R."/>
            <person name="Greer C."/>
            <person name="Whyte L.G."/>
        </authorList>
    </citation>
    <scope>NUCLEOTIDE SEQUENCE [LARGE SCALE GENOMIC DNA]</scope>
    <source>
        <strain evidence="2 3">S9.3A</strain>
    </source>
</reference>
<evidence type="ECO:0000313" key="3">
    <source>
        <dbReference type="Proteomes" id="UP000317722"/>
    </source>
</evidence>
<comment type="caution">
    <text evidence="2">The sequence shown here is derived from an EMBL/GenBank/DDBJ whole genome shotgun (WGS) entry which is preliminary data.</text>
</comment>
<evidence type="ECO:0000256" key="1">
    <source>
        <dbReference type="SAM" id="MobiDB-lite"/>
    </source>
</evidence>
<gene>
    <name evidence="2" type="ORF">EAH86_19380</name>
</gene>